<feature type="compositionally biased region" description="Low complexity" evidence="1">
    <location>
        <begin position="33"/>
        <end position="48"/>
    </location>
</feature>
<accession>A0A8S4S031</accession>
<evidence type="ECO:0000313" key="2">
    <source>
        <dbReference type="EMBL" id="CAH2242923.1"/>
    </source>
</evidence>
<gene>
    <name evidence="2" type="primary">jg14492</name>
    <name evidence="2" type="ORF">PAEG_LOCUS19140</name>
</gene>
<sequence>MDTAAHRGGTVGTSDSYERWNQAPGGWATGTLSHASTTHLAAPAAADPPLRHTKMPGTPDAPPNPRTYLQRVTDRIDPPLTFLKINRHHCAGAVNLVDEEREIADLCV</sequence>
<proteinExistence type="predicted"/>
<evidence type="ECO:0000256" key="1">
    <source>
        <dbReference type="SAM" id="MobiDB-lite"/>
    </source>
</evidence>
<name>A0A8S4S031_9NEOP</name>
<comment type="caution">
    <text evidence="2">The sequence shown here is derived from an EMBL/GenBank/DDBJ whole genome shotgun (WGS) entry which is preliminary data.</text>
</comment>
<evidence type="ECO:0000313" key="3">
    <source>
        <dbReference type="Proteomes" id="UP000838756"/>
    </source>
</evidence>
<dbReference type="Proteomes" id="UP000838756">
    <property type="component" value="Unassembled WGS sequence"/>
</dbReference>
<reference evidence="2" key="1">
    <citation type="submission" date="2022-03" db="EMBL/GenBank/DDBJ databases">
        <authorList>
            <person name="Lindestad O."/>
        </authorList>
    </citation>
    <scope>NUCLEOTIDE SEQUENCE</scope>
</reference>
<organism evidence="2 3">
    <name type="scientific">Pararge aegeria aegeria</name>
    <dbReference type="NCBI Taxonomy" id="348720"/>
    <lineage>
        <taxon>Eukaryota</taxon>
        <taxon>Metazoa</taxon>
        <taxon>Ecdysozoa</taxon>
        <taxon>Arthropoda</taxon>
        <taxon>Hexapoda</taxon>
        <taxon>Insecta</taxon>
        <taxon>Pterygota</taxon>
        <taxon>Neoptera</taxon>
        <taxon>Endopterygota</taxon>
        <taxon>Lepidoptera</taxon>
        <taxon>Glossata</taxon>
        <taxon>Ditrysia</taxon>
        <taxon>Papilionoidea</taxon>
        <taxon>Nymphalidae</taxon>
        <taxon>Satyrinae</taxon>
        <taxon>Satyrini</taxon>
        <taxon>Parargina</taxon>
        <taxon>Pararge</taxon>
    </lineage>
</organism>
<feature type="region of interest" description="Disordered" evidence="1">
    <location>
        <begin position="1"/>
        <end position="68"/>
    </location>
</feature>
<dbReference type="AlphaFoldDB" id="A0A8S4S031"/>
<keyword evidence="3" id="KW-1185">Reference proteome</keyword>
<protein>
    <submittedName>
        <fullName evidence="2">Jg14492 protein</fullName>
    </submittedName>
</protein>
<dbReference type="EMBL" id="CAKXAJ010025707">
    <property type="protein sequence ID" value="CAH2242923.1"/>
    <property type="molecule type" value="Genomic_DNA"/>
</dbReference>